<feature type="compositionally biased region" description="Polar residues" evidence="1">
    <location>
        <begin position="82"/>
        <end position="98"/>
    </location>
</feature>
<organism evidence="2 3">
    <name type="scientific">Arcanobacterium bovis</name>
    <dbReference type="NCBI Taxonomy" id="2529275"/>
    <lineage>
        <taxon>Bacteria</taxon>
        <taxon>Bacillati</taxon>
        <taxon>Actinomycetota</taxon>
        <taxon>Actinomycetes</taxon>
        <taxon>Actinomycetales</taxon>
        <taxon>Actinomycetaceae</taxon>
        <taxon>Arcanobacterium</taxon>
    </lineage>
</organism>
<comment type="caution">
    <text evidence="2">The sequence shown here is derived from an EMBL/GenBank/DDBJ whole genome shotgun (WGS) entry which is preliminary data.</text>
</comment>
<evidence type="ECO:0008006" key="4">
    <source>
        <dbReference type="Google" id="ProtNLM"/>
    </source>
</evidence>
<name>A0A4Q9V0L8_9ACTO</name>
<keyword evidence="3" id="KW-1185">Reference proteome</keyword>
<dbReference type="OrthoDB" id="3719833at2"/>
<protein>
    <recommendedName>
        <fullName evidence="4">DUF1444 family protein</fullName>
    </recommendedName>
</protein>
<proteinExistence type="predicted"/>
<dbReference type="EMBL" id="SJDT01000005">
    <property type="protein sequence ID" value="TBW20996.1"/>
    <property type="molecule type" value="Genomic_DNA"/>
</dbReference>
<reference evidence="2 3" key="1">
    <citation type="submission" date="2019-02" db="EMBL/GenBank/DDBJ databases">
        <title>Arcanobacterium bovis sp. nov., isolated from the milk of a cow with mastitis.</title>
        <authorList>
            <person name="Sammra O."/>
            <person name="Foster G."/>
            <person name="Hassan A."/>
            <person name="Alssahen M."/>
            <person name="Laemmler C."/>
            <person name="Borowiak M."/>
            <person name="Malorny B."/>
            <person name="Abdulmawjood A."/>
        </authorList>
    </citation>
    <scope>NUCLEOTIDE SEQUENCE [LARGE SCALE GENOMIC DNA]</scope>
    <source>
        <strain evidence="2 3">C605018/01/1</strain>
    </source>
</reference>
<evidence type="ECO:0000256" key="1">
    <source>
        <dbReference type="SAM" id="MobiDB-lite"/>
    </source>
</evidence>
<dbReference type="Proteomes" id="UP000293036">
    <property type="component" value="Unassembled WGS sequence"/>
</dbReference>
<sequence length="444" mass="49997">MDFMTWALQTAIAHPELKDALVTSDDSSLDILLPDGRAFRFRPGALLNENAPEEQRTEILNKLISIGIAQAEHPTAEADIPAQTQENPPQTAPSPQSSEIHDLGLDLGKSTDLPDLAAPDVEAPIVPIVRAADYYLRSHQEADSMVYVPLTDFIAAGIAFDLPQTIQPVYYSQIEDDAREVGEILADSVLTLRHMTGSVHHTVEIGMIDIVGARVLTFLQPANYELSWFCDLDMMQQVAEQVSAQFSDDIPLFVPASRTKLFIVFSEDPHLADFFKVLLAQRDSNEAVYPLPHTVAADGWREWVPFPGSELAEVLGTLRNQFRESIYAAQIKEMSTWGEFGALKDFSSRRLRNNERVSTTEWSNIDRFGSIPDADYIIFKRAPSPHPWETDQGVNLPIRAHIAREVWPEGFERDENAWPPRWFVKGFPSEEQLDKLRESADREF</sequence>
<feature type="region of interest" description="Disordered" evidence="1">
    <location>
        <begin position="81"/>
        <end position="105"/>
    </location>
</feature>
<dbReference type="AlphaFoldDB" id="A0A4Q9V0L8"/>
<accession>A0A4Q9V0L8</accession>
<evidence type="ECO:0000313" key="2">
    <source>
        <dbReference type="EMBL" id="TBW20996.1"/>
    </source>
</evidence>
<gene>
    <name evidence="2" type="ORF">EZJ44_06690</name>
</gene>
<dbReference type="RefSeq" id="WP_131281602.1">
    <property type="nucleotide sequence ID" value="NZ_JBHSLR010000002.1"/>
</dbReference>
<evidence type="ECO:0000313" key="3">
    <source>
        <dbReference type="Proteomes" id="UP000293036"/>
    </source>
</evidence>